<gene>
    <name evidence="1" type="ORF">FGK64_10665</name>
</gene>
<reference evidence="1 2" key="1">
    <citation type="submission" date="2019-05" db="EMBL/GenBank/DDBJ databases">
        <title>Marivita sp. nov. isolated from sea sediment.</title>
        <authorList>
            <person name="Kim W."/>
        </authorList>
    </citation>
    <scope>NUCLEOTIDE SEQUENCE [LARGE SCALE GENOMIC DNA]</scope>
    <source>
        <strain evidence="1 2">CAU 1492</strain>
    </source>
</reference>
<dbReference type="RefSeq" id="WP_138863772.1">
    <property type="nucleotide sequence ID" value="NZ_VCPC01000002.1"/>
</dbReference>
<accession>A0ABY2XA19</accession>
<sequence>MIPAGADGPRQRVLVYNGGFVMQRRLRRILHLAGYDVRLGRPGDGDAVAIWGNSPTAHRGRAVAERIGAPLLRVEDAFLRSLHPGRTGEPPMGLCLDRSGVHFDPATPSDLETLLATAPLDDTALLNRARDAIARMREGHLSKYSATDPTATPPEPGYVLVVDQTRDDASVRASGGNDALFREMLVFAQEEHPGARIVIKTHPETRNGYRPGYFSEADTNRRISLDESNISPWTLLEGAVGVYTVSSHLGFEAILAGHRPRVFGQPFYVGWGRTQDETPVPRRERQLTTAQLFAAAMILYPTWYDPFTDTLCEIETVLDNLDAQVRAWRQDRHGWVAHGIRLWKRPHMQRFFGREKRVIFRDSPVQGRARLAWSSARQASEPGVTRVEDGFLRSRGLGAQLVPPLSLVADSAGIYYDPSRPSDLEHWIARRASLTGAQLMRAERLIATLTKGRLTKYNLGGTLPDLPDKHLVLVPGQVENDASVLTGASDICTNADLLRAVRAARPAAVIVYKPHPDVEAGLRPGAIDARDLADVVADNADPVALIEACDELFTLTSLMGFEALLRKIPVTTLGAPFYAGWGLTRDLGQPPTRRVARPTLAGLVHATLIDYPRYLDPVTGQPCPVEVAVARLAAGHTHQPPMLRGLSKLQGMLATWAHLWR</sequence>
<dbReference type="EMBL" id="VCPC01000002">
    <property type="protein sequence ID" value="TMV13216.1"/>
    <property type="molecule type" value="Genomic_DNA"/>
</dbReference>
<dbReference type="InterPro" id="IPR007833">
    <property type="entry name" value="Capsule_polysaccharide_synth"/>
</dbReference>
<evidence type="ECO:0000313" key="2">
    <source>
        <dbReference type="Proteomes" id="UP001191082"/>
    </source>
</evidence>
<comment type="caution">
    <text evidence="1">The sequence shown here is derived from an EMBL/GenBank/DDBJ whole genome shotgun (WGS) entry which is preliminary data.</text>
</comment>
<dbReference type="CDD" id="cd16439">
    <property type="entry name" value="beta_Kdo_transferase_KpsC_2"/>
    <property type="match status" value="1"/>
</dbReference>
<dbReference type="Pfam" id="PF05159">
    <property type="entry name" value="Capsule_synth"/>
    <property type="match status" value="4"/>
</dbReference>
<evidence type="ECO:0000313" key="1">
    <source>
        <dbReference type="EMBL" id="TMV13216.1"/>
    </source>
</evidence>
<name>A0ABY2XA19_9RHOB</name>
<dbReference type="CDD" id="cd16440">
    <property type="entry name" value="beta_Kdo_transferase_KpsC_1"/>
    <property type="match status" value="1"/>
</dbReference>
<organism evidence="1 2">
    <name type="scientific">Arenibacterium halophilum</name>
    <dbReference type="NCBI Taxonomy" id="2583821"/>
    <lineage>
        <taxon>Bacteria</taxon>
        <taxon>Pseudomonadati</taxon>
        <taxon>Pseudomonadota</taxon>
        <taxon>Alphaproteobacteria</taxon>
        <taxon>Rhodobacterales</taxon>
        <taxon>Paracoccaceae</taxon>
        <taxon>Arenibacterium</taxon>
    </lineage>
</organism>
<protein>
    <submittedName>
        <fullName evidence="1">Capsular polysaccharide biosynthesis protein</fullName>
    </submittedName>
</protein>
<keyword evidence="2" id="KW-1185">Reference proteome</keyword>
<dbReference type="Proteomes" id="UP001191082">
    <property type="component" value="Unassembled WGS sequence"/>
</dbReference>
<proteinExistence type="predicted"/>